<keyword evidence="3" id="KW-1185">Reference proteome</keyword>
<evidence type="ECO:0000256" key="1">
    <source>
        <dbReference type="SAM" id="MobiDB-lite"/>
    </source>
</evidence>
<evidence type="ECO:0000313" key="2">
    <source>
        <dbReference type="EMBL" id="AJG25007.1"/>
    </source>
</evidence>
<dbReference type="KEGG" id="cbw:RR42_s3431"/>
<evidence type="ECO:0008006" key="4">
    <source>
        <dbReference type="Google" id="ProtNLM"/>
    </source>
</evidence>
<accession>A0A0C4YGL8</accession>
<protein>
    <recommendedName>
        <fullName evidence="4">Phospholipase D-like domain-containing protein</fullName>
    </recommendedName>
</protein>
<feature type="region of interest" description="Disordered" evidence="1">
    <location>
        <begin position="472"/>
        <end position="512"/>
    </location>
</feature>
<feature type="compositionally biased region" description="Polar residues" evidence="1">
    <location>
        <begin position="535"/>
        <end position="552"/>
    </location>
</feature>
<reference evidence="2 3" key="1">
    <citation type="journal article" date="2015" name="Genome Announc.">
        <title>Complete Genome Sequence of Cupriavidus basilensis 4G11, Isolated from the Oak Ridge Field Research Center Site.</title>
        <authorList>
            <person name="Ray J."/>
            <person name="Waters R.J."/>
            <person name="Skerker J.M."/>
            <person name="Kuehl J.V."/>
            <person name="Price M.N."/>
            <person name="Huang J."/>
            <person name="Chakraborty R."/>
            <person name="Arkin A.P."/>
            <person name="Deutschbauer A."/>
        </authorList>
    </citation>
    <scope>NUCLEOTIDE SEQUENCE [LARGE SCALE GENOMIC DNA]</scope>
    <source>
        <strain evidence="2">4G11</strain>
    </source>
</reference>
<dbReference type="Proteomes" id="UP000031843">
    <property type="component" value="Chromosome secondary"/>
</dbReference>
<proteinExistence type="predicted"/>
<organism evidence="2 3">
    <name type="scientific">Cupriavidus basilensis</name>
    <dbReference type="NCBI Taxonomy" id="68895"/>
    <lineage>
        <taxon>Bacteria</taxon>
        <taxon>Pseudomonadati</taxon>
        <taxon>Pseudomonadota</taxon>
        <taxon>Betaproteobacteria</taxon>
        <taxon>Burkholderiales</taxon>
        <taxon>Burkholderiaceae</taxon>
        <taxon>Cupriavidus</taxon>
    </lineage>
</organism>
<feature type="compositionally biased region" description="Polar residues" evidence="1">
    <location>
        <begin position="474"/>
        <end position="491"/>
    </location>
</feature>
<sequence>MQPRLTELLKAVQPERVLFTTFTLSLNWFESFCLPVLKMEGCDQIDLFVDSREACKLGNETSSAYAGNAYRVVPIYNKGGFFHPKIAYLQGEETDTLVVGSGNLTFPGQGGNLEVIDAVSARQHPYVFEEFASFAEALAQRPDLASETVSVLQHYAQRARHVASLAPAEGRTSPRTAWLVHTLATSAQDQLEKLVKSELGAVRRLTVLSPFHTRSGKAIASIANMCRAEAVRIGLQVERGTSRLLAPFDIAAPCLPENLTYVTPDTSHAARHVHAKCFELEGPSEYLVMTGSVNATWQSLCDTRNVEVALVRKLATSPFAWIAGEPAEFVPCEYEVDPSSALASSLQVSLRDDMLDGALSPNADVRVARLEVWSKSKKELTLEGVELDAEGRFSVAVTLNCATDRALRLKLIADNVRAVGWLNVESELVIPPGDKVLGRIAAKVVAGTATPADLRKVYERFRRILRREKERAQSAAQVYRTTSTRPLTAPTSPGPRSYDRWSHGDRGDLGQSPETAQQALAAAFVSLREARGAPSRTSARQSSAGQAKTSTQNTPTAAPPNDNPPSKGPKNKEAKNPMAEMLKTLPVVLAIDASGLWMPALIALSAGDLLARITADKALTLEEAATYIRRWLSDYSHFSYSAESRSRLMQLFCGMAATAAYFSGASADLSRLIQDVEVLAQRKVNADEWLDLVDQALQTDAFDTLQADICTQVLEKSLELGVTQARGRELETVIASVCSTEPCLDEPLKRYENIRKHLTQIHKSQLRTGKTRRLFGVIGPDVSPINEETGCPACNHKLGSVDVVAIIARDGVALHAPGCNKPVFSGPTKESLTAAHVPTSLYGYLTA</sequence>
<evidence type="ECO:0000313" key="3">
    <source>
        <dbReference type="Proteomes" id="UP000031843"/>
    </source>
</evidence>
<name>A0A0C4YGL8_9BURK</name>
<dbReference type="STRING" id="68895.RR42_s3431"/>
<dbReference type="Gene3D" id="3.30.870.10">
    <property type="entry name" value="Endonuclease Chain A"/>
    <property type="match status" value="1"/>
</dbReference>
<feature type="region of interest" description="Disordered" evidence="1">
    <location>
        <begin position="530"/>
        <end position="574"/>
    </location>
</feature>
<feature type="compositionally biased region" description="Pro residues" evidence="1">
    <location>
        <begin position="557"/>
        <end position="567"/>
    </location>
</feature>
<dbReference type="EMBL" id="CP010537">
    <property type="protein sequence ID" value="AJG25007.1"/>
    <property type="molecule type" value="Genomic_DNA"/>
</dbReference>
<dbReference type="AlphaFoldDB" id="A0A0C4YGL8"/>
<feature type="compositionally biased region" description="Basic and acidic residues" evidence="1">
    <location>
        <begin position="497"/>
        <end position="508"/>
    </location>
</feature>
<gene>
    <name evidence="2" type="ORF">RR42_s3431</name>
</gene>